<dbReference type="InterPro" id="IPR013320">
    <property type="entry name" value="ConA-like_dom_sf"/>
</dbReference>
<dbReference type="SUPFAM" id="SSF49899">
    <property type="entry name" value="Concanavalin A-like lectins/glucanases"/>
    <property type="match status" value="2"/>
</dbReference>
<gene>
    <name evidence="5" type="ORF">SAMN04487820_1039</name>
</gene>
<evidence type="ECO:0000259" key="4">
    <source>
        <dbReference type="SMART" id="SM00560"/>
    </source>
</evidence>
<dbReference type="AlphaFoldDB" id="A0A1G8XQJ1"/>
<dbReference type="GO" id="GO:0006955">
    <property type="term" value="P:immune response"/>
    <property type="evidence" value="ECO:0007669"/>
    <property type="project" value="InterPro"/>
</dbReference>
<dbReference type="PANTHER" id="PTHR46943">
    <property type="entry name" value="PENTRAXIN-RELATED PROTEIN PTX3"/>
    <property type="match status" value="1"/>
</dbReference>
<feature type="compositionally biased region" description="Basic and acidic residues" evidence="3">
    <location>
        <begin position="278"/>
        <end position="291"/>
    </location>
</feature>
<dbReference type="SMART" id="SM00560">
    <property type="entry name" value="LamGL"/>
    <property type="match status" value="1"/>
</dbReference>
<dbReference type="Gene3D" id="2.60.120.200">
    <property type="match status" value="2"/>
</dbReference>
<feature type="domain" description="LamG-like jellyroll fold" evidence="4">
    <location>
        <begin position="25"/>
        <end position="162"/>
    </location>
</feature>
<dbReference type="GO" id="GO:0030246">
    <property type="term" value="F:carbohydrate binding"/>
    <property type="evidence" value="ECO:0007669"/>
    <property type="project" value="UniProtKB-KW"/>
</dbReference>
<keyword evidence="6" id="KW-1185">Reference proteome</keyword>
<feature type="region of interest" description="Disordered" evidence="3">
    <location>
        <begin position="335"/>
        <end position="361"/>
    </location>
</feature>
<sequence>MYVQSADAAGNRSPMATHHFYVRSGDGPASHWRLDGTVHTALSQDGEVVSGFRLQVTADGNWRFRMTGSDVVGGGNEQASAVSGSTVAIQQWTHVVGVHDEMANEVKLYVNGSLVSPRPYNGDVDTDGELAIGRAENGGADSRHRAGTIDEVRVYDSVLTDTEIRSRVESDEVRTGHCRFEAENDTTSVPNTVPGGQPATEHGGADYTPGAVGTALRLDGTDDHVVAAEPVVRTDLSYSVSTWVRLDERIPEPVALASHNGSSEAVFQLGYSGVDRDSWDRKLRGSDDETGSRTVTVSSERAPGLGVRTHLTGVYDARAKAARLFVNGRRVGRPNSELHGIPRRAGSKSVGPNTRAPGARIGRAPWTRSAATVEWCTPMRSATSWWRMTSDSTPSSWQMIASVHCTIPTGRTEF</sequence>
<dbReference type="InterPro" id="IPR042837">
    <property type="entry name" value="PTX3"/>
</dbReference>
<organism evidence="5 6">
    <name type="scientific">Actinopolyspora mzabensis</name>
    <dbReference type="NCBI Taxonomy" id="995066"/>
    <lineage>
        <taxon>Bacteria</taxon>
        <taxon>Bacillati</taxon>
        <taxon>Actinomycetota</taxon>
        <taxon>Actinomycetes</taxon>
        <taxon>Actinopolysporales</taxon>
        <taxon>Actinopolysporaceae</taxon>
        <taxon>Actinopolyspora</taxon>
    </lineage>
</organism>
<keyword evidence="2" id="KW-1015">Disulfide bond</keyword>
<keyword evidence="1" id="KW-0732">Signal</keyword>
<dbReference type="InterPro" id="IPR006558">
    <property type="entry name" value="LamG-like"/>
</dbReference>
<keyword evidence="5" id="KW-0430">Lectin</keyword>
<dbReference type="PANTHER" id="PTHR46943:SF1">
    <property type="entry name" value="PENTRAXIN-RELATED PROTEIN PTX3"/>
    <property type="match status" value="1"/>
</dbReference>
<name>A0A1G8XQJ1_ACTMZ</name>
<dbReference type="Pfam" id="PF13385">
    <property type="entry name" value="Laminin_G_3"/>
    <property type="match status" value="2"/>
</dbReference>
<reference evidence="6" key="1">
    <citation type="submission" date="2016-10" db="EMBL/GenBank/DDBJ databases">
        <authorList>
            <person name="Varghese N."/>
            <person name="Submissions S."/>
        </authorList>
    </citation>
    <scope>NUCLEOTIDE SEQUENCE [LARGE SCALE GENOMIC DNA]</scope>
    <source>
        <strain evidence="6">DSM 45460</strain>
    </source>
</reference>
<evidence type="ECO:0000313" key="6">
    <source>
        <dbReference type="Proteomes" id="UP000199213"/>
    </source>
</evidence>
<evidence type="ECO:0000256" key="1">
    <source>
        <dbReference type="ARBA" id="ARBA00022729"/>
    </source>
</evidence>
<dbReference type="EMBL" id="FNFM01000003">
    <property type="protein sequence ID" value="SDJ92747.1"/>
    <property type="molecule type" value="Genomic_DNA"/>
</dbReference>
<evidence type="ECO:0000313" key="5">
    <source>
        <dbReference type="EMBL" id="SDJ92747.1"/>
    </source>
</evidence>
<accession>A0A1G8XQJ1</accession>
<protein>
    <submittedName>
        <fullName evidence="5">Concanavalin A-like lectin/glucanases superfamily protein</fullName>
    </submittedName>
</protein>
<proteinExistence type="predicted"/>
<feature type="region of interest" description="Disordered" evidence="3">
    <location>
        <begin position="278"/>
        <end position="301"/>
    </location>
</feature>
<evidence type="ECO:0000256" key="2">
    <source>
        <dbReference type="ARBA" id="ARBA00023157"/>
    </source>
</evidence>
<evidence type="ECO:0000256" key="3">
    <source>
        <dbReference type="SAM" id="MobiDB-lite"/>
    </source>
</evidence>
<dbReference type="Proteomes" id="UP000199213">
    <property type="component" value="Unassembled WGS sequence"/>
</dbReference>